<reference evidence="2" key="1">
    <citation type="submission" date="2025-08" db="UniProtKB">
        <authorList>
            <consortium name="Ensembl"/>
        </authorList>
    </citation>
    <scope>IDENTIFICATION</scope>
</reference>
<dbReference type="STRING" id="30732.ENSOMEP00000032282"/>
<dbReference type="PaxDb" id="30732-ENSOMEP00000032282"/>
<dbReference type="PANTHER" id="PTHR18841">
    <property type="entry name" value="VITELLINE MEMBRANE OUTER LAYER PROTEIN I-RELATED"/>
    <property type="match status" value="1"/>
</dbReference>
<dbReference type="Gene3D" id="2.100.10.20">
    <property type="entry name" value="Vitelline membrane outer layer protein I (VOMI)"/>
    <property type="match status" value="1"/>
</dbReference>
<dbReference type="SUPFAM" id="SSF51092">
    <property type="entry name" value="Vitelline membrane outer protein-I (VMO-I)"/>
    <property type="match status" value="1"/>
</dbReference>
<keyword evidence="1" id="KW-0732">Signal</keyword>
<organism evidence="2 3">
    <name type="scientific">Oryzias melastigma</name>
    <name type="common">Marine medaka</name>
    <dbReference type="NCBI Taxonomy" id="30732"/>
    <lineage>
        <taxon>Eukaryota</taxon>
        <taxon>Metazoa</taxon>
        <taxon>Chordata</taxon>
        <taxon>Craniata</taxon>
        <taxon>Vertebrata</taxon>
        <taxon>Euteleostomi</taxon>
        <taxon>Actinopterygii</taxon>
        <taxon>Neopterygii</taxon>
        <taxon>Teleostei</taxon>
        <taxon>Neoteleostei</taxon>
        <taxon>Acanthomorphata</taxon>
        <taxon>Ovalentaria</taxon>
        <taxon>Atherinomorphae</taxon>
        <taxon>Beloniformes</taxon>
        <taxon>Adrianichthyidae</taxon>
        <taxon>Oryziinae</taxon>
        <taxon>Oryzias</taxon>
    </lineage>
</organism>
<dbReference type="GeneTree" id="ENSGT00390000009313"/>
<sequence length="195" mass="21846">MQLLSLTIFYLFQLSWMYSVTGESTASYNLTVTYGTPWGDWGVKEMCPEGYYASGFSIKVEHTQMYRDNTALNGIRLYCVNPQKPQEQVTIQSTEGRWGEWTAVKSCETGYLASYMLRVQQPQGEGDDTSVNNIKFICTGPGTHLEGDGTEWGEWGTWSNKCPKGVICGLQTRVEAAQGHGDDTSLNDVHFFCCK</sequence>
<dbReference type="InterPro" id="IPR005515">
    <property type="entry name" value="VOMI"/>
</dbReference>
<keyword evidence="3" id="KW-1185">Reference proteome</keyword>
<evidence type="ECO:0000256" key="1">
    <source>
        <dbReference type="SAM" id="SignalP"/>
    </source>
</evidence>
<dbReference type="GO" id="GO:0005615">
    <property type="term" value="C:extracellular space"/>
    <property type="evidence" value="ECO:0007669"/>
    <property type="project" value="TreeGrafter"/>
</dbReference>
<dbReference type="Proteomes" id="UP000261560">
    <property type="component" value="Unplaced"/>
</dbReference>
<proteinExistence type="predicted"/>
<accession>A0A3B3DQ62</accession>
<evidence type="ECO:0000313" key="2">
    <source>
        <dbReference type="Ensembl" id="ENSOMEP00000032282.1"/>
    </source>
</evidence>
<protein>
    <submittedName>
        <fullName evidence="2">Vitelline membrane outer layer 1 homolog a</fullName>
    </submittedName>
</protein>
<reference evidence="2" key="2">
    <citation type="submission" date="2025-09" db="UniProtKB">
        <authorList>
            <consortium name="Ensembl"/>
        </authorList>
    </citation>
    <scope>IDENTIFICATION</scope>
</reference>
<evidence type="ECO:0000313" key="3">
    <source>
        <dbReference type="Proteomes" id="UP000261560"/>
    </source>
</evidence>
<dbReference type="InterPro" id="IPR036706">
    <property type="entry name" value="VOMI_sf"/>
</dbReference>
<feature type="chain" id="PRO_5017185631" evidence="1">
    <location>
        <begin position="23"/>
        <end position="195"/>
    </location>
</feature>
<dbReference type="OMA" id="EYTSVIT"/>
<name>A0A3B3DQ62_ORYME</name>
<feature type="signal peptide" evidence="1">
    <location>
        <begin position="1"/>
        <end position="22"/>
    </location>
</feature>
<dbReference type="Ensembl" id="ENSOMET00000024333.1">
    <property type="protein sequence ID" value="ENSOMEP00000032282.1"/>
    <property type="gene ID" value="ENSOMEG00000017638.1"/>
</dbReference>
<dbReference type="Pfam" id="PF03762">
    <property type="entry name" value="VOMI"/>
    <property type="match status" value="1"/>
</dbReference>
<dbReference type="PANTHER" id="PTHR18841:SF0">
    <property type="entry name" value="VITELLINE MEMBRANE OUTER LAYER 1 HOMOLOG A-RELATED"/>
    <property type="match status" value="1"/>
</dbReference>
<dbReference type="AlphaFoldDB" id="A0A3B3DQ62"/>
<dbReference type="CDD" id="cd00220">
    <property type="entry name" value="VMO-I"/>
    <property type="match status" value="1"/>
</dbReference>